<evidence type="ECO:0000313" key="3">
    <source>
        <dbReference type="Proteomes" id="UP000275225"/>
    </source>
</evidence>
<feature type="transmembrane region" description="Helical" evidence="1">
    <location>
        <begin position="21"/>
        <end position="39"/>
    </location>
</feature>
<dbReference type="GO" id="GO:0022857">
    <property type="term" value="F:transmembrane transporter activity"/>
    <property type="evidence" value="ECO:0007669"/>
    <property type="project" value="UniProtKB-UniRule"/>
</dbReference>
<dbReference type="GO" id="GO:0005886">
    <property type="term" value="C:plasma membrane"/>
    <property type="evidence" value="ECO:0007669"/>
    <property type="project" value="UniProtKB-SubCell"/>
</dbReference>
<keyword evidence="1" id="KW-1133">Transmembrane helix</keyword>
<keyword evidence="1" id="KW-0812">Transmembrane</keyword>
<evidence type="ECO:0000256" key="1">
    <source>
        <dbReference type="HAMAP-Rule" id="MF_02088"/>
    </source>
</evidence>
<feature type="transmembrane region" description="Helical" evidence="1">
    <location>
        <begin position="131"/>
        <end position="155"/>
    </location>
</feature>
<comment type="caution">
    <text evidence="2">The sequence shown here is derived from an EMBL/GenBank/DDBJ whole genome shotgun (WGS) entry which is preliminary data.</text>
</comment>
<gene>
    <name evidence="2" type="ORF">EHW97_11645</name>
</gene>
<reference evidence="2 3" key="1">
    <citation type="submission" date="2018-11" db="EMBL/GenBank/DDBJ databases">
        <authorList>
            <person name="Li F."/>
        </authorList>
    </citation>
    <scope>NUCLEOTIDE SEQUENCE [LARGE SCALE GENOMIC DNA]</scope>
    <source>
        <strain evidence="2 3">YS17T</strain>
    </source>
</reference>
<dbReference type="PANTHER" id="PTHR34300:SF2">
    <property type="entry name" value="QUEUOSINE PRECURSOR TRANSPORTER-RELATED"/>
    <property type="match status" value="1"/>
</dbReference>
<protein>
    <recommendedName>
        <fullName evidence="1">Probable queuosine precursor transporter</fullName>
        <shortName evidence="1">Q precursor transporter</shortName>
    </recommendedName>
</protein>
<dbReference type="Proteomes" id="UP000275225">
    <property type="component" value="Unassembled WGS sequence"/>
</dbReference>
<sequence>MSSQATSPKPAVRFASRGSSHYDVALAMFCVVLIVSNIAATKGIEIGSGSLALGPVQLWPIVTDGGAILFPVAYILGDVIGEVYGFAAARRAIVVGFAMAVLASVTFWLVQHAPAASFYENQAAFESVVGPVAQIVLASLAGYVVGQFLNAWVLVAMKRRTAEKGLVARLIASTGVGEIADTLIFCAIAATAIGIDSFGVFLNYFVVGVLFKVAVEIIVMPVTVTVIGWLKRREPTYWDAETTP</sequence>
<dbReference type="AlphaFoldDB" id="A0A3N6W5Q4"/>
<comment type="similarity">
    <text evidence="1">Belongs to the vitamin uptake transporter (VUT/ECF) (TC 2.A.88) family. Q precursor transporter subfamily.</text>
</comment>
<keyword evidence="1" id="KW-1003">Cell membrane</keyword>
<dbReference type="HAMAP" id="MF_02088">
    <property type="entry name" value="Q_prec_transport"/>
    <property type="match status" value="1"/>
</dbReference>
<dbReference type="EMBL" id="RQJX01000016">
    <property type="protein sequence ID" value="RQN02869.1"/>
    <property type="molecule type" value="Genomic_DNA"/>
</dbReference>
<dbReference type="NCBIfam" id="TIGR00697">
    <property type="entry name" value="queuosine precursor transporter"/>
    <property type="match status" value="1"/>
</dbReference>
<feature type="transmembrane region" description="Helical" evidence="1">
    <location>
        <begin position="167"/>
        <end position="195"/>
    </location>
</feature>
<keyword evidence="3" id="KW-1185">Reference proteome</keyword>
<name>A0A3N6W5Q4_9ACTN</name>
<dbReference type="Pfam" id="PF02592">
    <property type="entry name" value="Vut_1"/>
    <property type="match status" value="1"/>
</dbReference>
<dbReference type="RefSeq" id="WP_124237347.1">
    <property type="nucleotide sequence ID" value="NZ_JBHUFI010000008.1"/>
</dbReference>
<feature type="transmembrane region" description="Helical" evidence="1">
    <location>
        <begin position="92"/>
        <end position="111"/>
    </location>
</feature>
<comment type="subcellular location">
    <subcellularLocation>
        <location evidence="1">Cell membrane</location>
        <topology evidence="1">Multi-pass membrane protein</topology>
    </subcellularLocation>
</comment>
<comment type="function">
    <text evidence="1">Involved in the import of queuosine (Q) precursors, required for Q precursor salvage.</text>
</comment>
<accession>A0A3N6W5Q4</accession>
<feature type="transmembrane region" description="Helical" evidence="1">
    <location>
        <begin position="201"/>
        <end position="230"/>
    </location>
</feature>
<dbReference type="OrthoDB" id="9805479at2"/>
<dbReference type="InterPro" id="IPR003744">
    <property type="entry name" value="YhhQ"/>
</dbReference>
<feature type="transmembrane region" description="Helical" evidence="1">
    <location>
        <begin position="59"/>
        <end position="80"/>
    </location>
</feature>
<evidence type="ECO:0000313" key="2">
    <source>
        <dbReference type="EMBL" id="RQN02869.1"/>
    </source>
</evidence>
<proteinExistence type="inferred from homology"/>
<organism evidence="2 3">
    <name type="scientific">Aeromicrobium camelliae</name>
    <dbReference type="NCBI Taxonomy" id="1538144"/>
    <lineage>
        <taxon>Bacteria</taxon>
        <taxon>Bacillati</taxon>
        <taxon>Actinomycetota</taxon>
        <taxon>Actinomycetes</taxon>
        <taxon>Propionibacteriales</taxon>
        <taxon>Nocardioidaceae</taxon>
        <taxon>Aeromicrobium</taxon>
    </lineage>
</organism>
<keyword evidence="1" id="KW-0472">Membrane</keyword>
<keyword evidence="1" id="KW-0813">Transport</keyword>
<dbReference type="PANTHER" id="PTHR34300">
    <property type="entry name" value="QUEUOSINE PRECURSOR TRANSPORTER-RELATED"/>
    <property type="match status" value="1"/>
</dbReference>